<feature type="domain" description="Glycosyl transferase family 28 C-terminal" evidence="5">
    <location>
        <begin position="268"/>
        <end position="341"/>
    </location>
</feature>
<evidence type="ECO:0000259" key="6">
    <source>
        <dbReference type="Pfam" id="PF06925"/>
    </source>
</evidence>
<evidence type="ECO:0000259" key="5">
    <source>
        <dbReference type="Pfam" id="PF04101"/>
    </source>
</evidence>
<keyword evidence="3" id="KW-0328">Glycosyltransferase</keyword>
<dbReference type="GO" id="GO:0016020">
    <property type="term" value="C:membrane"/>
    <property type="evidence" value="ECO:0007669"/>
    <property type="project" value="UniProtKB-SubCell"/>
</dbReference>
<dbReference type="EMBL" id="LJCR01000694">
    <property type="protein sequence ID" value="KPV52008.1"/>
    <property type="molecule type" value="Genomic_DNA"/>
</dbReference>
<dbReference type="GO" id="GO:0016758">
    <property type="term" value="F:hexosyltransferase activity"/>
    <property type="evidence" value="ECO:0007669"/>
    <property type="project" value="InterPro"/>
</dbReference>
<keyword evidence="8" id="KW-1185">Reference proteome</keyword>
<keyword evidence="4" id="KW-0808">Transferase</keyword>
<reference evidence="7 8" key="1">
    <citation type="submission" date="2015-09" db="EMBL/GenBank/DDBJ databases">
        <title>Draft genome sequence of Kouleothrix aurantiaca JCM 19913.</title>
        <authorList>
            <person name="Hemp J."/>
        </authorList>
    </citation>
    <scope>NUCLEOTIDE SEQUENCE [LARGE SCALE GENOMIC DNA]</scope>
    <source>
        <strain evidence="7 8">COM-B</strain>
    </source>
</reference>
<dbReference type="PANTHER" id="PTHR43025:SF3">
    <property type="entry name" value="MONOGALACTOSYLDIACYLGLYCEROL SYNTHASE 1, CHLOROPLASTIC"/>
    <property type="match status" value="1"/>
</dbReference>
<dbReference type="GO" id="GO:0009247">
    <property type="term" value="P:glycolipid biosynthetic process"/>
    <property type="evidence" value="ECO:0007669"/>
    <property type="project" value="InterPro"/>
</dbReference>
<dbReference type="PATRIC" id="fig|186479.3.peg.9743"/>
<dbReference type="Gene3D" id="3.40.50.2000">
    <property type="entry name" value="Glycogen Phosphorylase B"/>
    <property type="match status" value="1"/>
</dbReference>
<gene>
    <name evidence="7" type="ORF">SE17_18020</name>
</gene>
<dbReference type="Pfam" id="PF06925">
    <property type="entry name" value="MGDG_synth"/>
    <property type="match status" value="1"/>
</dbReference>
<evidence type="ECO:0000256" key="4">
    <source>
        <dbReference type="ARBA" id="ARBA00022679"/>
    </source>
</evidence>
<dbReference type="InterPro" id="IPR050519">
    <property type="entry name" value="Glycosyltransf_28_UgtP"/>
</dbReference>
<dbReference type="Proteomes" id="UP000050509">
    <property type="component" value="Unassembled WGS sequence"/>
</dbReference>
<comment type="caution">
    <text evidence="7">The sequence shown here is derived from an EMBL/GenBank/DDBJ whole genome shotgun (WGS) entry which is preliminary data.</text>
</comment>
<sequence>MPRILILHASVGSGHQRAAAALAAAFARKPGCDARVEDTLDYGSRVFRRAYSQSYRELSERAPALWRLFYQGTNISDPEWVEVANRVRSLVERPGVTGLARLLARFAPDAIVCTHFLPVELLLRLKRRGALPPPIYCVVTDVVAHCFWAMPGIDGYFVASDVTREQLITRGVAPAIIHISGIPIDPAIAGPKSPAEMRARYGFAIDRPLISLFGGGMDAERVRLVVEGLLARDIVGTLAVIAGRNTALSEERAGLGDGRALRLRALGQISYVDDIVTASDLVISKAGGLIVSEALGRGTPLMLVSPIPGQEEWNADYVVSAGAGMQLRMIELLPLAVERLLAQPERLGLLRRCAQAAGRPRAAIEIAEAVLCDLRAELISRPSAL</sequence>
<protein>
    <submittedName>
        <fullName evidence="7">Galactosyldiacylglycerol synthase</fullName>
    </submittedName>
</protein>
<name>A0A0P9HC13_9CHLR</name>
<dbReference type="InterPro" id="IPR007235">
    <property type="entry name" value="Glyco_trans_28_C"/>
</dbReference>
<comment type="similarity">
    <text evidence="2">Belongs to the glycosyltransferase 28 family.</text>
</comment>
<evidence type="ECO:0000313" key="7">
    <source>
        <dbReference type="EMBL" id="KPV52008.1"/>
    </source>
</evidence>
<evidence type="ECO:0000256" key="1">
    <source>
        <dbReference type="ARBA" id="ARBA00004370"/>
    </source>
</evidence>
<dbReference type="InterPro" id="IPR009695">
    <property type="entry name" value="Diacylglyc_glucosyltr_N"/>
</dbReference>
<dbReference type="AlphaFoldDB" id="A0A0P9HC13"/>
<evidence type="ECO:0000256" key="2">
    <source>
        <dbReference type="ARBA" id="ARBA00006962"/>
    </source>
</evidence>
<evidence type="ECO:0000256" key="3">
    <source>
        <dbReference type="ARBA" id="ARBA00022676"/>
    </source>
</evidence>
<proteinExistence type="inferred from homology"/>
<accession>A0A0P9HC13</accession>
<comment type="subcellular location">
    <subcellularLocation>
        <location evidence="1">Membrane</location>
    </subcellularLocation>
</comment>
<feature type="domain" description="Diacylglycerol glucosyltransferase N-terminal" evidence="6">
    <location>
        <begin position="15"/>
        <end position="184"/>
    </location>
</feature>
<dbReference type="PANTHER" id="PTHR43025">
    <property type="entry name" value="MONOGALACTOSYLDIACYLGLYCEROL SYNTHASE"/>
    <property type="match status" value="1"/>
</dbReference>
<organism evidence="7 8">
    <name type="scientific">Kouleothrix aurantiaca</name>
    <dbReference type="NCBI Taxonomy" id="186479"/>
    <lineage>
        <taxon>Bacteria</taxon>
        <taxon>Bacillati</taxon>
        <taxon>Chloroflexota</taxon>
        <taxon>Chloroflexia</taxon>
        <taxon>Chloroflexales</taxon>
        <taxon>Roseiflexineae</taxon>
        <taxon>Roseiflexaceae</taxon>
        <taxon>Kouleothrix</taxon>
    </lineage>
</organism>
<evidence type="ECO:0000313" key="8">
    <source>
        <dbReference type="Proteomes" id="UP000050509"/>
    </source>
</evidence>
<dbReference type="SUPFAM" id="SSF53756">
    <property type="entry name" value="UDP-Glycosyltransferase/glycogen phosphorylase"/>
    <property type="match status" value="1"/>
</dbReference>
<dbReference type="Pfam" id="PF04101">
    <property type="entry name" value="Glyco_tran_28_C"/>
    <property type="match status" value="1"/>
</dbReference>